<dbReference type="InterPro" id="IPR029063">
    <property type="entry name" value="SAM-dependent_MTases_sf"/>
</dbReference>
<dbReference type="GO" id="GO:0009007">
    <property type="term" value="F:site-specific DNA-methyltransferase (adenine-specific) activity"/>
    <property type="evidence" value="ECO:0007669"/>
    <property type="project" value="UniProtKB-EC"/>
</dbReference>
<dbReference type="EC" id="2.1.1.72" evidence="1"/>
<dbReference type="Proteomes" id="UP000011626">
    <property type="component" value="Unassembled WGS sequence"/>
</dbReference>
<dbReference type="Pfam" id="PF07669">
    <property type="entry name" value="Eco57I"/>
    <property type="match status" value="1"/>
</dbReference>
<dbReference type="InterPro" id="IPR025931">
    <property type="entry name" value="TaqI_C"/>
</dbReference>
<evidence type="ECO:0000313" key="11">
    <source>
        <dbReference type="EMBL" id="ELZ20264.1"/>
    </source>
</evidence>
<dbReference type="RefSeq" id="WP_006885835.1">
    <property type="nucleotide sequence ID" value="NZ_AOIU01000047.1"/>
</dbReference>
<keyword evidence="4" id="KW-0949">S-adenosyl-L-methionine</keyword>
<proteinExistence type="predicted"/>
<organism evidence="11 12">
    <name type="scientific">Halosimplex carlsbadense 2-9-1</name>
    <dbReference type="NCBI Taxonomy" id="797114"/>
    <lineage>
        <taxon>Archaea</taxon>
        <taxon>Methanobacteriati</taxon>
        <taxon>Methanobacteriota</taxon>
        <taxon>Stenosarchaea group</taxon>
        <taxon>Halobacteria</taxon>
        <taxon>Halobacteriales</taxon>
        <taxon>Haloarculaceae</taxon>
        <taxon>Halosimplex</taxon>
    </lineage>
</organism>
<dbReference type="GO" id="GO:0003677">
    <property type="term" value="F:DNA binding"/>
    <property type="evidence" value="ECO:0007669"/>
    <property type="project" value="UniProtKB-KW"/>
</dbReference>
<evidence type="ECO:0000256" key="5">
    <source>
        <dbReference type="ARBA" id="ARBA00022747"/>
    </source>
</evidence>
<dbReference type="eggNOG" id="arCOG04814">
    <property type="taxonomic scope" value="Archaea"/>
</dbReference>
<dbReference type="Pfam" id="PF12950">
    <property type="entry name" value="TaqI_C"/>
    <property type="match status" value="1"/>
</dbReference>
<keyword evidence="3" id="KW-0808">Transferase</keyword>
<evidence type="ECO:0000259" key="10">
    <source>
        <dbReference type="Pfam" id="PF12950"/>
    </source>
</evidence>
<dbReference type="InterPro" id="IPR050953">
    <property type="entry name" value="N4_N6_ade-DNA_methylase"/>
</dbReference>
<gene>
    <name evidence="11" type="ORF">C475_20862</name>
</gene>
<name>M0CEF0_9EURY</name>
<feature type="domain" description="TaqI-like C-terminal specificity" evidence="10">
    <location>
        <begin position="1046"/>
        <end position="1160"/>
    </location>
</feature>
<evidence type="ECO:0000256" key="2">
    <source>
        <dbReference type="ARBA" id="ARBA00022603"/>
    </source>
</evidence>
<accession>M0CEF0</accession>
<dbReference type="Gene3D" id="3.40.50.150">
    <property type="entry name" value="Vaccinia Virus protein VP39"/>
    <property type="match status" value="2"/>
</dbReference>
<evidence type="ECO:0000256" key="3">
    <source>
        <dbReference type="ARBA" id="ARBA00022679"/>
    </source>
</evidence>
<feature type="coiled-coil region" evidence="8">
    <location>
        <begin position="1385"/>
        <end position="1412"/>
    </location>
</feature>
<evidence type="ECO:0000259" key="9">
    <source>
        <dbReference type="Pfam" id="PF07669"/>
    </source>
</evidence>
<keyword evidence="2" id="KW-0489">Methyltransferase</keyword>
<comment type="catalytic activity">
    <reaction evidence="7">
        <text>a 2'-deoxyadenosine in DNA + S-adenosyl-L-methionine = an N(6)-methyl-2'-deoxyadenosine in DNA + S-adenosyl-L-homocysteine + H(+)</text>
        <dbReference type="Rhea" id="RHEA:15197"/>
        <dbReference type="Rhea" id="RHEA-COMP:12418"/>
        <dbReference type="Rhea" id="RHEA-COMP:12419"/>
        <dbReference type="ChEBI" id="CHEBI:15378"/>
        <dbReference type="ChEBI" id="CHEBI:57856"/>
        <dbReference type="ChEBI" id="CHEBI:59789"/>
        <dbReference type="ChEBI" id="CHEBI:90615"/>
        <dbReference type="ChEBI" id="CHEBI:90616"/>
        <dbReference type="EC" id="2.1.1.72"/>
    </reaction>
</comment>
<feature type="domain" description="Type II methyltransferase M.TaqI-like" evidence="9">
    <location>
        <begin position="582"/>
        <end position="874"/>
    </location>
</feature>
<keyword evidence="6" id="KW-0238">DNA-binding</keyword>
<sequence length="1430" mass="162591">MSQATLSSTPYQNSNLFSNYYLDERVADLDAWDCDEEAREAFERLRELWELEGDLLPSYKEDELLDSWIDEVLDVLGFGTMSETTLPDSGGYNDRLLFESDDDRREGALRKKEGEPEAMYGTAAAVLEAKQWGADFSARFSEQRSYRDASHQIKYYLEHTPERMRWGVLTDGRKWRLYGTKDYATETYYEVDLPELLASGSVEQFKYFFAFFRPGAFRETAGTCFLDTVWSESETAAQELGEDLQDNVFTGLRVLGEGFVETNDLDIHPDDDAALEELKEQSLVLLYRLMFVLYAESRGLIHPDDPDAVSEYEEHFSLDALRLEVHEEVDGGGSLADYSEHSTSMWSRLEDLFRLVDSGEESLGIPPYNGGLFDDDSHEFLAENQVADRYIAEVIYRLGTTEDDEGSFVLADYADLDTRHLGSIYEGLLEHEFRIAPEAYAAVAEDGGQVWQPATEVSVAEAVETVESGELFVVNDDGERKATGAYYTPDYVVAYIVEETVDPLIDDIDAELREDGLEPGDPTYFGRFYRQVQDLTVLDPAMGSGHFLTKAVGYLTEQVMEVVREGEQGRDEQVIRRTLAKECIYGVDVNGMAVELAKLSMWLETLAADKPLAFLDHRLKTGNSLVGSDITEVLSNGSEQKDGQLTLFEALERVRKDTLDHVMDLMQELLAIDNEELKDIKSMEELYDEIRDDPLYQRLFELANVHTAEEFGVDVPENAYEEMAGAIEDEDEWAEIEGEPWFSEAQSVAEREDFFHWELEYPEVFFDNDGDVSDGAGFGGVLGNPPYVKIQELRQAVPSQADYLTGEYQSAIGNFDLYVCFTEKGSDLLSENGYLGYIEPHKFFQSSFGEGLRQVISQDRSLRKVVSFGDYQVFEDATIYTCILLLSGSEHEQFEYTEIKPETLSVDGKLPFNSISADYSEQKWVFSPPHIDRVLQKIDSNGEDLVNVAEKVFQGLATSADSVYILENIETGDGYQKVRRQSSDEVFELESDLLKPMLKGNDSDRYRQVNPRLSVIFPYQIQQQEDDSLAEFVGEKEMESEYPKTYQYLKDHEETLRQREGGKMDHEEWYDYVYPKNLTDYEREYIITPRLGNQPEFTVKPGGIYHNTDIEGIPFEEDTPVSVEYLLGVLNSSVFWFFMTNTGSTFRGGYYTFRSEYLYPFSIPLPSDKNGSATEEDTQTIPSQFSKFVEGNVSIDGIRERIQRNSSFNLKESFISHCCKEMMLFEENLEELNLDLLDHLGTYSDGQTLAEIGLTQPPENSADSILQETAEQKPNLRVGEATVHRESDTTVEIRLTARYKPDDEDAYETDQWGYTETDPLPALRITDLTETEADLIEAFVPVAVDEAGGFADFRETATKTNSLVDRLRSLTLPRVADVEDGLASYRETMDRAAELERKIERTDDLIDEIVYELYGLTDDEIAIVEEAVGE</sequence>
<dbReference type="PANTHER" id="PTHR33841:SF1">
    <property type="entry name" value="DNA METHYLTRANSFERASE A"/>
    <property type="match status" value="1"/>
</dbReference>
<reference evidence="11 12" key="1">
    <citation type="journal article" date="2014" name="PLoS Genet.">
        <title>Phylogenetically driven sequencing of extremely halophilic archaea reveals strategies for static and dynamic osmo-response.</title>
        <authorList>
            <person name="Becker E.A."/>
            <person name="Seitzer P.M."/>
            <person name="Tritt A."/>
            <person name="Larsen D."/>
            <person name="Krusor M."/>
            <person name="Yao A.I."/>
            <person name="Wu D."/>
            <person name="Madern D."/>
            <person name="Eisen J.A."/>
            <person name="Darling A.E."/>
            <person name="Facciotti M.T."/>
        </authorList>
    </citation>
    <scope>NUCLEOTIDE SEQUENCE [LARGE SCALE GENOMIC DNA]</scope>
    <source>
        <strain evidence="11 12">2-9-1</strain>
    </source>
</reference>
<evidence type="ECO:0000256" key="8">
    <source>
        <dbReference type="SAM" id="Coils"/>
    </source>
</evidence>
<keyword evidence="5" id="KW-0680">Restriction system</keyword>
<dbReference type="InterPro" id="IPR011639">
    <property type="entry name" value="MethylTrfase_TaqI-like_dom"/>
</dbReference>
<evidence type="ECO:0000256" key="7">
    <source>
        <dbReference type="ARBA" id="ARBA00047942"/>
    </source>
</evidence>
<evidence type="ECO:0000313" key="12">
    <source>
        <dbReference type="Proteomes" id="UP000011626"/>
    </source>
</evidence>
<dbReference type="GO" id="GO:0009307">
    <property type="term" value="P:DNA restriction-modification system"/>
    <property type="evidence" value="ECO:0007669"/>
    <property type="project" value="UniProtKB-KW"/>
</dbReference>
<dbReference type="STRING" id="797114.C475_20862"/>
<dbReference type="eggNOG" id="arCOG02635">
    <property type="taxonomic scope" value="Archaea"/>
</dbReference>
<keyword evidence="12" id="KW-1185">Reference proteome</keyword>
<evidence type="ECO:0000256" key="1">
    <source>
        <dbReference type="ARBA" id="ARBA00011900"/>
    </source>
</evidence>
<dbReference type="SUPFAM" id="SSF53335">
    <property type="entry name" value="S-adenosyl-L-methionine-dependent methyltransferases"/>
    <property type="match status" value="1"/>
</dbReference>
<evidence type="ECO:0000256" key="6">
    <source>
        <dbReference type="ARBA" id="ARBA00023125"/>
    </source>
</evidence>
<protein>
    <recommendedName>
        <fullName evidence="1">site-specific DNA-methyltransferase (adenine-specific)</fullName>
        <ecNumber evidence="1">2.1.1.72</ecNumber>
    </recommendedName>
</protein>
<dbReference type="PANTHER" id="PTHR33841">
    <property type="entry name" value="DNA METHYLTRANSFERASE YEEA-RELATED"/>
    <property type="match status" value="1"/>
</dbReference>
<keyword evidence="8" id="KW-0175">Coiled coil</keyword>
<dbReference type="EMBL" id="AOIU01000047">
    <property type="protein sequence ID" value="ELZ20264.1"/>
    <property type="molecule type" value="Genomic_DNA"/>
</dbReference>
<evidence type="ECO:0000256" key="4">
    <source>
        <dbReference type="ARBA" id="ARBA00022691"/>
    </source>
</evidence>
<dbReference type="GO" id="GO:0032259">
    <property type="term" value="P:methylation"/>
    <property type="evidence" value="ECO:0007669"/>
    <property type="project" value="UniProtKB-KW"/>
</dbReference>
<dbReference type="PRINTS" id="PR00507">
    <property type="entry name" value="N12N6MTFRASE"/>
</dbReference>
<comment type="caution">
    <text evidence="11">The sequence shown here is derived from an EMBL/GenBank/DDBJ whole genome shotgun (WGS) entry which is preliminary data.</text>
</comment>
<dbReference type="PATRIC" id="fig|797114.5.peg.4205"/>